<evidence type="ECO:0000313" key="12">
    <source>
        <dbReference type="Proteomes" id="UP000009170"/>
    </source>
</evidence>
<evidence type="ECO:0000256" key="6">
    <source>
        <dbReference type="ARBA" id="ARBA00022694"/>
    </source>
</evidence>
<dbReference type="GO" id="GO:0008176">
    <property type="term" value="F:tRNA (guanine(46)-N7)-methyltransferase activity"/>
    <property type="evidence" value="ECO:0007669"/>
    <property type="project" value="UniProtKB-UniRule"/>
</dbReference>
<keyword evidence="8 9" id="KW-0539">Nucleus</keyword>
<feature type="binding site" evidence="9">
    <location>
        <position position="96"/>
    </location>
    <ligand>
        <name>S-adenosyl-L-methionine</name>
        <dbReference type="ChEBI" id="CHEBI:59789"/>
    </ligand>
</feature>
<feature type="binding site" evidence="9">
    <location>
        <begin position="152"/>
        <end position="153"/>
    </location>
    <ligand>
        <name>S-adenosyl-L-methionine</name>
        <dbReference type="ChEBI" id="CHEBI:59789"/>
    </ligand>
</feature>
<feature type="binding site" evidence="9">
    <location>
        <begin position="119"/>
        <end position="120"/>
    </location>
    <ligand>
        <name>S-adenosyl-L-methionine</name>
        <dbReference type="ChEBI" id="CHEBI:59789"/>
    </ligand>
</feature>
<feature type="binding site" evidence="9">
    <location>
        <begin position="250"/>
        <end position="252"/>
    </location>
    <ligand>
        <name>S-adenosyl-L-methionine</name>
        <dbReference type="ChEBI" id="CHEBI:59789"/>
    </ligand>
</feature>
<comment type="function">
    <text evidence="9">Catalyzes the formation of N(7)-methylguanine at position 46 (m7G46) in tRNA.</text>
</comment>
<evidence type="ECO:0000256" key="8">
    <source>
        <dbReference type="ARBA" id="ARBA00023242"/>
    </source>
</evidence>
<reference evidence="11" key="3">
    <citation type="submission" date="2017-04" db="EMBL/GenBank/DDBJ databases">
        <title>Population genomics of picophytoplankton unveils novel chromosome hypervariability.</title>
        <authorList>
            <consortium name="DOE Joint Genome Institute"/>
            <person name="Blanc-Mathieu R."/>
            <person name="Krasovec M."/>
            <person name="Hebrard M."/>
            <person name="Yau S."/>
            <person name="Desgranges E."/>
            <person name="Martin J."/>
            <person name="Schackwitz W."/>
            <person name="Kuo A."/>
            <person name="Salin G."/>
            <person name="Donnadieu C."/>
            <person name="Desdevises Y."/>
            <person name="Sanchez-Ferandin S."/>
            <person name="Moreau H."/>
            <person name="Rivals E."/>
            <person name="Grigoriev I.V."/>
            <person name="Grimsley N."/>
            <person name="Eyre-Walker A."/>
            <person name="Piganeau G."/>
        </authorList>
    </citation>
    <scope>NUCLEOTIDE SEQUENCE [LARGE SCALE GENOMIC DNA]</scope>
    <source>
        <strain evidence="11">RCC 1115</strain>
    </source>
</reference>
<dbReference type="STRING" id="70448.A0A090M718"/>
<sequence>MSRVRGSKTVTIGDATLEVPSFVSASNERTTAPRKKHFRQRAHCNPLNDGQFYAPVMPSEMDWRGHYEELYARAEAATEDARARSEAVKIRFADVGCGFGGLLVRLSGVFPNKVMLGMEIRDKVSEYVRARCVALRRDHPGEYENISCVRANAMKNLPQYFEKGQLEKLFFLFPDPHFKAANHRRRIVTTTLLAEYAYVLQEGGILYTITDVEELGTWMSDHMSAHPMFERVPESELTIDPVVPLLYTGTEEGQKVERNSGSTFLNVFRRVRNPHA</sequence>
<feature type="binding site" evidence="9">
    <location>
        <position position="172"/>
    </location>
    <ligand>
        <name>S-adenosyl-L-methionine</name>
        <dbReference type="ChEBI" id="CHEBI:59789"/>
    </ligand>
</feature>
<keyword evidence="6 9" id="KW-0819">tRNA processing</keyword>
<evidence type="ECO:0000313" key="11">
    <source>
        <dbReference type="EMBL" id="OUS48111.1"/>
    </source>
</evidence>
<evidence type="ECO:0000256" key="1">
    <source>
        <dbReference type="ARBA" id="ARBA00000142"/>
    </source>
</evidence>
<reference evidence="10 12" key="1">
    <citation type="journal article" date="2006" name="Proc. Natl. Acad. Sci. U.S.A.">
        <title>Genome analysis of the smallest free-living eukaryote Ostreococcus tauri unveils many unique features.</title>
        <authorList>
            <person name="Derelle E."/>
            <person name="Ferraz C."/>
            <person name="Rombauts S."/>
            <person name="Rouze P."/>
            <person name="Worden A.Z."/>
            <person name="Robbens S."/>
            <person name="Partensky F."/>
            <person name="Degroeve S."/>
            <person name="Echeynie S."/>
            <person name="Cooke R."/>
            <person name="Saeys Y."/>
            <person name="Wuyts J."/>
            <person name="Jabbari K."/>
            <person name="Bowler C."/>
            <person name="Panaud O."/>
            <person name="Piegu B."/>
            <person name="Ball S.G."/>
            <person name="Ral J.-P."/>
            <person name="Bouget F.-Y."/>
            <person name="Piganeau G."/>
            <person name="De Baets B."/>
            <person name="Picard A."/>
            <person name="Delseny M."/>
            <person name="Demaille J."/>
            <person name="Van de Peer Y."/>
            <person name="Moreau H."/>
        </authorList>
    </citation>
    <scope>NUCLEOTIDE SEQUENCE [LARGE SCALE GENOMIC DNA]</scope>
    <source>
        <strain evidence="10 12">OTTH0595</strain>
    </source>
</reference>
<evidence type="ECO:0000256" key="7">
    <source>
        <dbReference type="ARBA" id="ARBA00022884"/>
    </source>
</evidence>
<comment type="similarity">
    <text evidence="9">Belongs to the class I-like SAM-binding methyltransferase superfamily. TrmB family.</text>
</comment>
<dbReference type="GO" id="GO:0043527">
    <property type="term" value="C:tRNA methyltransferase complex"/>
    <property type="evidence" value="ECO:0007669"/>
    <property type="project" value="TreeGrafter"/>
</dbReference>
<dbReference type="NCBIfam" id="TIGR00091">
    <property type="entry name" value="tRNA (guanosine(46)-N7)-methyltransferase TrmB"/>
    <property type="match status" value="1"/>
</dbReference>
<dbReference type="AlphaFoldDB" id="A0A090M718"/>
<dbReference type="CDD" id="cd02440">
    <property type="entry name" value="AdoMet_MTases"/>
    <property type="match status" value="1"/>
</dbReference>
<evidence type="ECO:0000256" key="4">
    <source>
        <dbReference type="ARBA" id="ARBA00022679"/>
    </source>
</evidence>
<keyword evidence="3 9" id="KW-0489">Methyltransferase</keyword>
<dbReference type="SUPFAM" id="SSF53335">
    <property type="entry name" value="S-adenosyl-L-methionine-dependent methyltransferases"/>
    <property type="match status" value="1"/>
</dbReference>
<keyword evidence="5 9" id="KW-0949">S-adenosyl-L-methionine</keyword>
<gene>
    <name evidence="11" type="ORF">BE221DRAFT_190471</name>
    <name evidence="10" type="ORF">OT_ostta05g00950</name>
</gene>
<dbReference type="OrthoDB" id="47276at2759"/>
<dbReference type="HAMAP" id="MF_03055">
    <property type="entry name" value="tRNA_methyltr_TrmB_euk"/>
    <property type="match status" value="1"/>
</dbReference>
<evidence type="ECO:0000256" key="5">
    <source>
        <dbReference type="ARBA" id="ARBA00022691"/>
    </source>
</evidence>
<dbReference type="GO" id="GO:0005634">
    <property type="term" value="C:nucleus"/>
    <property type="evidence" value="ECO:0007669"/>
    <property type="project" value="UniProtKB-SubCell"/>
</dbReference>
<keyword evidence="7 9" id="KW-0694">RNA-binding</keyword>
<keyword evidence="2 9" id="KW-0820">tRNA-binding</keyword>
<dbReference type="Proteomes" id="UP000009170">
    <property type="component" value="Unassembled WGS sequence"/>
</dbReference>
<accession>A0A454XT58</accession>
<dbReference type="InterPro" id="IPR025763">
    <property type="entry name" value="Trm8_euk"/>
</dbReference>
<dbReference type="PANTHER" id="PTHR23417:SF16">
    <property type="entry name" value="TRNA (GUANINE-N(7)-)-METHYLTRANSFERASE"/>
    <property type="match status" value="1"/>
</dbReference>
<comment type="pathway">
    <text evidence="9">tRNA modification; N(7)-methylguanine-tRNA biosynthesis.</text>
</comment>
<comment type="subcellular location">
    <subcellularLocation>
        <location evidence="9">Nucleus</location>
    </subcellularLocation>
</comment>
<name>A0A090M718_OSTTA</name>
<evidence type="ECO:0000256" key="9">
    <source>
        <dbReference type="HAMAP-Rule" id="MF_03055"/>
    </source>
</evidence>
<proteinExistence type="inferred from homology"/>
<dbReference type="EC" id="2.1.1.33" evidence="9"/>
<evidence type="ECO:0000256" key="2">
    <source>
        <dbReference type="ARBA" id="ARBA00022555"/>
    </source>
</evidence>
<dbReference type="GO" id="GO:0000049">
    <property type="term" value="F:tRNA binding"/>
    <property type="evidence" value="ECO:0007669"/>
    <property type="project" value="UniProtKB-UniRule"/>
</dbReference>
<dbReference type="Proteomes" id="UP000195557">
    <property type="component" value="Unassembled WGS sequence"/>
</dbReference>
<protein>
    <recommendedName>
        <fullName evidence="9">tRNA (guanine-N(7)-)-methyltransferase</fullName>
        <ecNumber evidence="9">2.1.1.33</ecNumber>
    </recommendedName>
    <alternativeName>
        <fullName evidence="9">tRNA (guanine(46)-N(7))-methyltransferase</fullName>
    </alternativeName>
    <alternativeName>
        <fullName evidence="9">tRNA(m7G46)-methyltransferase</fullName>
    </alternativeName>
</protein>
<dbReference type="PROSITE" id="PS51625">
    <property type="entry name" value="SAM_MT_TRMB"/>
    <property type="match status" value="1"/>
</dbReference>
<dbReference type="PANTHER" id="PTHR23417">
    <property type="entry name" value="3-DEOXY-D-MANNO-OCTULOSONIC-ACID TRANSFERASE/TRNA GUANINE-N 7 - -METHYLTRANSFERASE"/>
    <property type="match status" value="1"/>
</dbReference>
<dbReference type="EMBL" id="KZ155776">
    <property type="protein sequence ID" value="OUS48111.1"/>
    <property type="molecule type" value="Genomic_DNA"/>
</dbReference>
<dbReference type="EMBL" id="CAID01000005">
    <property type="protein sequence ID" value="CEF97869.1"/>
    <property type="molecule type" value="Genomic_DNA"/>
</dbReference>
<accession>A0A090M718</accession>
<evidence type="ECO:0000313" key="10">
    <source>
        <dbReference type="EMBL" id="CEF97869.1"/>
    </source>
</evidence>
<dbReference type="Pfam" id="PF02390">
    <property type="entry name" value="Methyltransf_4"/>
    <property type="match status" value="1"/>
</dbReference>
<accession>A0A1Y5IF38</accession>
<keyword evidence="12" id="KW-1185">Reference proteome</keyword>
<dbReference type="InterPro" id="IPR003358">
    <property type="entry name" value="tRNA_(Gua-N-7)_MeTrfase_Trmb"/>
</dbReference>
<comment type="catalytic activity">
    <reaction evidence="1 9">
        <text>guanosine(46) in tRNA + S-adenosyl-L-methionine = N(7)-methylguanosine(46) in tRNA + S-adenosyl-L-homocysteine</text>
        <dbReference type="Rhea" id="RHEA:42708"/>
        <dbReference type="Rhea" id="RHEA-COMP:10188"/>
        <dbReference type="Rhea" id="RHEA-COMP:10189"/>
        <dbReference type="ChEBI" id="CHEBI:57856"/>
        <dbReference type="ChEBI" id="CHEBI:59789"/>
        <dbReference type="ChEBI" id="CHEBI:74269"/>
        <dbReference type="ChEBI" id="CHEBI:74480"/>
        <dbReference type="EC" id="2.1.1.33"/>
    </reaction>
</comment>
<reference evidence="10" key="2">
    <citation type="journal article" date="2014" name="BMC Genomics">
        <title>An improved genome of the model marine alga Ostreococcus tauri unfolds by assessing Illumina de novo assemblies.</title>
        <authorList>
            <person name="Blanc-Mathieu R."/>
            <person name="Verhelst B."/>
            <person name="Derelle E."/>
            <person name="Rombauts S."/>
            <person name="Bouget F.Y."/>
            <person name="Carre I."/>
            <person name="Chateau A."/>
            <person name="Eyre-Walker A."/>
            <person name="Grimsley N."/>
            <person name="Moreau H."/>
            <person name="Piegu B."/>
            <person name="Rivals E."/>
            <person name="Schackwitz W."/>
            <person name="Van de Peer Y."/>
            <person name="Piganeau G."/>
        </authorList>
    </citation>
    <scope>NUCLEOTIDE SEQUENCE</scope>
    <source>
        <strain evidence="10">RCC4221</strain>
    </source>
</reference>
<dbReference type="InterPro" id="IPR029063">
    <property type="entry name" value="SAM-dependent_MTases_sf"/>
</dbReference>
<evidence type="ECO:0000256" key="3">
    <source>
        <dbReference type="ARBA" id="ARBA00022603"/>
    </source>
</evidence>
<dbReference type="UniPathway" id="UPA00989"/>
<keyword evidence="4 9" id="KW-0808">Transferase</keyword>
<feature type="active site" evidence="9">
    <location>
        <position position="175"/>
    </location>
</feature>
<organism evidence="10 12">
    <name type="scientific">Ostreococcus tauri</name>
    <name type="common">Marine green alga</name>
    <dbReference type="NCBI Taxonomy" id="70448"/>
    <lineage>
        <taxon>Eukaryota</taxon>
        <taxon>Viridiplantae</taxon>
        <taxon>Chlorophyta</taxon>
        <taxon>Mamiellophyceae</taxon>
        <taxon>Mamiellales</taxon>
        <taxon>Bathycoccaceae</taxon>
        <taxon>Ostreococcus</taxon>
    </lineage>
</organism>
<dbReference type="Gene3D" id="3.40.50.150">
    <property type="entry name" value="Vaccinia Virus protein VP39"/>
    <property type="match status" value="1"/>
</dbReference>
<dbReference type="FunCoup" id="A0A090M718">
    <property type="interactions" value="1563"/>
</dbReference>
<dbReference type="InParanoid" id="A0A090M718"/>